<keyword evidence="1" id="KW-0614">Plasmid</keyword>
<dbReference type="EMBL" id="CP020003">
    <property type="protein sequence ID" value="AQY42285.1"/>
    <property type="molecule type" value="Genomic_DNA"/>
</dbReference>
<protein>
    <submittedName>
        <fullName evidence="1">Uncharacterized protein</fullName>
    </submittedName>
</protein>
<evidence type="ECO:0000313" key="2">
    <source>
        <dbReference type="Proteomes" id="UP000191057"/>
    </source>
</evidence>
<sequence length="64" mass="7422">MSSGLSPMYSMRYVIKGIQICKNKKSTFEQCSFGKCILHGIPGRFLRNKRNKLVPGRKWPYNNI</sequence>
<reference evidence="1 2" key="1">
    <citation type="submission" date="2017-03" db="EMBL/GenBank/DDBJ databases">
        <title>Complete genome sequence of Bacillus thuringiensis L-7601, a novel melanin producing strain.</title>
        <authorList>
            <person name="Cai J."/>
            <person name="Cao Z."/>
            <person name="Tan T."/>
        </authorList>
    </citation>
    <scope>NUCLEOTIDE SEQUENCE [LARGE SCALE GENOMIC DNA]</scope>
    <source>
        <strain evidence="1 2">L-7601</strain>
        <plasmid evidence="1 2">unnamed1</plasmid>
    </source>
</reference>
<name>A0A9W3TJ38_BACTU</name>
<proteinExistence type="predicted"/>
<accession>A0A9W3TJ38</accession>
<evidence type="ECO:0000313" key="1">
    <source>
        <dbReference type="EMBL" id="AQY42285.1"/>
    </source>
</evidence>
<dbReference type="AlphaFoldDB" id="A0A9W3TJ38"/>
<geneLocation type="plasmid" evidence="1 2">
    <name>unnamed1</name>
</geneLocation>
<dbReference type="Proteomes" id="UP000191057">
    <property type="component" value="Plasmid unnamed1"/>
</dbReference>
<gene>
    <name evidence="1" type="ORF">B4918_30745</name>
</gene>
<organism evidence="1 2">
    <name type="scientific">Bacillus thuringiensis</name>
    <dbReference type="NCBI Taxonomy" id="1428"/>
    <lineage>
        <taxon>Bacteria</taxon>
        <taxon>Bacillati</taxon>
        <taxon>Bacillota</taxon>
        <taxon>Bacilli</taxon>
        <taxon>Bacillales</taxon>
        <taxon>Bacillaceae</taxon>
        <taxon>Bacillus</taxon>
        <taxon>Bacillus cereus group</taxon>
    </lineage>
</organism>